<name>A0ABS5FLE0_9BRAD</name>
<organism evidence="3 4">
    <name type="scientific">Bradyrhizobium jicamae</name>
    <dbReference type="NCBI Taxonomy" id="280332"/>
    <lineage>
        <taxon>Bacteria</taxon>
        <taxon>Pseudomonadati</taxon>
        <taxon>Pseudomonadota</taxon>
        <taxon>Alphaproteobacteria</taxon>
        <taxon>Hyphomicrobiales</taxon>
        <taxon>Nitrobacteraceae</taxon>
        <taxon>Bradyrhizobium</taxon>
    </lineage>
</organism>
<feature type="domain" description="Probable zinc-binding" evidence="2">
    <location>
        <begin position="75"/>
        <end position="121"/>
    </location>
</feature>
<sequence length="141" mass="16211">MKSNKQKRSEISARKAAKREKQEILAVQAAREARLEFRRLARSRGELPVDTAKLGPNNSYSIPAFVARGTYAPIEFACKQCGKVETWTAEQQKWWYEVAKGDVFTTAIMCRPCRRKERSRRDEARRTHLDGAARKLQARKG</sequence>
<feature type="region of interest" description="Disordered" evidence="1">
    <location>
        <begin position="115"/>
        <end position="141"/>
    </location>
</feature>
<proteinExistence type="predicted"/>
<keyword evidence="4" id="KW-1185">Reference proteome</keyword>
<dbReference type="Proteomes" id="UP001315278">
    <property type="component" value="Unassembled WGS sequence"/>
</dbReference>
<feature type="region of interest" description="Disordered" evidence="1">
    <location>
        <begin position="1"/>
        <end position="20"/>
    </location>
</feature>
<gene>
    <name evidence="3" type="ORF">JQ615_19620</name>
</gene>
<protein>
    <submittedName>
        <fullName evidence="3">Zinc-ribbon domain containing protein</fullName>
    </submittedName>
</protein>
<evidence type="ECO:0000313" key="4">
    <source>
        <dbReference type="Proteomes" id="UP001315278"/>
    </source>
</evidence>
<evidence type="ECO:0000256" key="1">
    <source>
        <dbReference type="SAM" id="MobiDB-lite"/>
    </source>
</evidence>
<comment type="caution">
    <text evidence="3">The sequence shown here is derived from an EMBL/GenBank/DDBJ whole genome shotgun (WGS) entry which is preliminary data.</text>
</comment>
<dbReference type="RefSeq" id="WP_212493416.1">
    <property type="nucleotide sequence ID" value="NZ_JAFCJH010000019.1"/>
</dbReference>
<dbReference type="Pfam" id="PF13451">
    <property type="entry name" value="zf_Tbcl"/>
    <property type="match status" value="1"/>
</dbReference>
<dbReference type="EMBL" id="JAFCJH010000019">
    <property type="protein sequence ID" value="MBR0797601.1"/>
    <property type="molecule type" value="Genomic_DNA"/>
</dbReference>
<evidence type="ECO:0000313" key="3">
    <source>
        <dbReference type="EMBL" id="MBR0797601.1"/>
    </source>
</evidence>
<feature type="compositionally biased region" description="Basic and acidic residues" evidence="1">
    <location>
        <begin position="7"/>
        <end position="20"/>
    </location>
</feature>
<accession>A0ABS5FLE0</accession>
<reference evidence="4" key="1">
    <citation type="journal article" date="2021" name="ISME J.">
        <title>Evolutionary origin and ecological implication of a unique nif island in free-living Bradyrhizobium lineages.</title>
        <authorList>
            <person name="Tao J."/>
        </authorList>
    </citation>
    <scope>NUCLEOTIDE SEQUENCE [LARGE SCALE GENOMIC DNA]</scope>
    <source>
        <strain evidence="4">SZCCT0434</strain>
    </source>
</reference>
<feature type="compositionally biased region" description="Basic and acidic residues" evidence="1">
    <location>
        <begin position="119"/>
        <end position="133"/>
    </location>
</feature>
<evidence type="ECO:0000259" key="2">
    <source>
        <dbReference type="Pfam" id="PF13451"/>
    </source>
</evidence>
<dbReference type="InterPro" id="IPR025306">
    <property type="entry name" value="Zn-bnd_dom_prob"/>
</dbReference>